<dbReference type="SUPFAM" id="SSF46992">
    <property type="entry name" value="Ribosomal protein S20"/>
    <property type="match status" value="1"/>
</dbReference>
<gene>
    <name evidence="7 8" type="primary">rpsT</name>
    <name evidence="8" type="ORF">OZ401_001913</name>
</gene>
<dbReference type="Pfam" id="PF01649">
    <property type="entry name" value="Ribosomal_S20p"/>
    <property type="match status" value="1"/>
</dbReference>
<evidence type="ECO:0000313" key="9">
    <source>
        <dbReference type="Proteomes" id="UP001431572"/>
    </source>
</evidence>
<evidence type="ECO:0000313" key="8">
    <source>
        <dbReference type="EMBL" id="WJW66124.1"/>
    </source>
</evidence>
<dbReference type="RefSeq" id="WP_341468005.1">
    <property type="nucleotide sequence ID" value="NZ_CP128399.1"/>
</dbReference>
<keyword evidence="5 7" id="KW-0687">Ribonucleoprotein</keyword>
<organism evidence="8 9">
    <name type="scientific">Candidatus Chlorohelix allophototropha</name>
    <dbReference type="NCBI Taxonomy" id="3003348"/>
    <lineage>
        <taxon>Bacteria</taxon>
        <taxon>Bacillati</taxon>
        <taxon>Chloroflexota</taxon>
        <taxon>Chloroflexia</taxon>
        <taxon>Candidatus Chloroheliales</taxon>
        <taxon>Candidatus Chloroheliaceae</taxon>
        <taxon>Candidatus Chlorohelix</taxon>
    </lineage>
</organism>
<evidence type="ECO:0000256" key="4">
    <source>
        <dbReference type="ARBA" id="ARBA00022980"/>
    </source>
</evidence>
<dbReference type="PANTHER" id="PTHR33398:SF1">
    <property type="entry name" value="SMALL RIBOSOMAL SUBUNIT PROTEIN BS20C"/>
    <property type="match status" value="1"/>
</dbReference>
<dbReference type="Proteomes" id="UP001431572">
    <property type="component" value="Chromosome 1"/>
</dbReference>
<dbReference type="InterPro" id="IPR002583">
    <property type="entry name" value="Ribosomal_bS20"/>
</dbReference>
<dbReference type="NCBIfam" id="TIGR00029">
    <property type="entry name" value="S20"/>
    <property type="match status" value="1"/>
</dbReference>
<proteinExistence type="inferred from homology"/>
<comment type="similarity">
    <text evidence="1 7">Belongs to the bacterial ribosomal protein bS20 family.</text>
</comment>
<dbReference type="PANTHER" id="PTHR33398">
    <property type="entry name" value="30S RIBOSOMAL PROTEIN S20"/>
    <property type="match status" value="1"/>
</dbReference>
<accession>A0ABY9AZ08</accession>
<evidence type="ECO:0000256" key="5">
    <source>
        <dbReference type="ARBA" id="ARBA00023274"/>
    </source>
</evidence>
<evidence type="ECO:0000256" key="2">
    <source>
        <dbReference type="ARBA" id="ARBA00022730"/>
    </source>
</evidence>
<evidence type="ECO:0000256" key="7">
    <source>
        <dbReference type="HAMAP-Rule" id="MF_00500"/>
    </source>
</evidence>
<dbReference type="EMBL" id="CP128399">
    <property type="protein sequence ID" value="WJW66124.1"/>
    <property type="molecule type" value="Genomic_DNA"/>
</dbReference>
<protein>
    <recommendedName>
        <fullName evidence="6 7">Small ribosomal subunit protein bS20</fullName>
    </recommendedName>
</protein>
<dbReference type="Gene3D" id="1.20.58.110">
    <property type="entry name" value="Ribosomal protein S20"/>
    <property type="match status" value="1"/>
</dbReference>
<evidence type="ECO:0000256" key="1">
    <source>
        <dbReference type="ARBA" id="ARBA00007634"/>
    </source>
</evidence>
<dbReference type="InterPro" id="IPR036510">
    <property type="entry name" value="Ribosomal_bS20_sf"/>
</dbReference>
<reference evidence="8" key="1">
    <citation type="journal article" date="2024" name="Nature">
        <title>Anoxygenic phototroph of the Chloroflexota uses a type I reaction centre.</title>
        <authorList>
            <person name="Tsuji J.M."/>
            <person name="Shaw N.A."/>
            <person name="Nagashima S."/>
            <person name="Venkiteswaran J.J."/>
            <person name="Schiff S.L."/>
            <person name="Watanabe T."/>
            <person name="Fukui M."/>
            <person name="Hanada S."/>
            <person name="Tank M."/>
            <person name="Neufeld J.D."/>
        </authorList>
    </citation>
    <scope>NUCLEOTIDE SEQUENCE</scope>
    <source>
        <strain evidence="8">L227-S17</strain>
    </source>
</reference>
<dbReference type="GO" id="GO:0005840">
    <property type="term" value="C:ribosome"/>
    <property type="evidence" value="ECO:0007669"/>
    <property type="project" value="UniProtKB-KW"/>
</dbReference>
<comment type="function">
    <text evidence="7">Binds directly to 16S ribosomal RNA.</text>
</comment>
<sequence>MANLKASIKQIRQDERKTLRNGPVRSSLKTYVKNANISVENGNQESSLESVRIAISKLDKAAQKGIIHKNQAARRKSRLVAKFKSKFDVAS</sequence>
<dbReference type="HAMAP" id="MF_00500">
    <property type="entry name" value="Ribosomal_bS20"/>
    <property type="match status" value="1"/>
</dbReference>
<keyword evidence="2 7" id="KW-0699">rRNA-binding</keyword>
<evidence type="ECO:0000256" key="3">
    <source>
        <dbReference type="ARBA" id="ARBA00022884"/>
    </source>
</evidence>
<keyword evidence="9" id="KW-1185">Reference proteome</keyword>
<evidence type="ECO:0000256" key="6">
    <source>
        <dbReference type="ARBA" id="ARBA00035136"/>
    </source>
</evidence>
<name>A0ABY9AZ08_9CHLR</name>
<keyword evidence="4 7" id="KW-0689">Ribosomal protein</keyword>
<keyword evidence="3 7" id="KW-0694">RNA-binding</keyword>